<dbReference type="KEGG" id="mpf:MPUT_0658"/>
<dbReference type="AlphaFoldDB" id="A0A7U4E9T7"/>
<gene>
    <name evidence="2" type="ordered locus">MPUT_0658</name>
</gene>
<dbReference type="PROSITE" id="PS51071">
    <property type="entry name" value="HTH_RPIR"/>
    <property type="match status" value="1"/>
</dbReference>
<dbReference type="Gene3D" id="3.40.50.10490">
    <property type="entry name" value="Glucose-6-phosphate isomerase like protein, domain 1"/>
    <property type="match status" value="1"/>
</dbReference>
<dbReference type="GO" id="GO:0003677">
    <property type="term" value="F:DNA binding"/>
    <property type="evidence" value="ECO:0007669"/>
    <property type="project" value="InterPro"/>
</dbReference>
<dbReference type="InterPro" id="IPR046348">
    <property type="entry name" value="SIS_dom_sf"/>
</dbReference>
<dbReference type="EMBL" id="CP003021">
    <property type="protein sequence ID" value="AEM68995.1"/>
    <property type="molecule type" value="Genomic_DNA"/>
</dbReference>
<dbReference type="InterPro" id="IPR047640">
    <property type="entry name" value="RpiR-like"/>
</dbReference>
<dbReference type="PANTHER" id="PTHR30514:SF10">
    <property type="entry name" value="MURR_RPIR FAMILY TRANSCRIPTIONAL REGULATOR"/>
    <property type="match status" value="1"/>
</dbReference>
<name>A0A7U4E9T7_MYCPK</name>
<dbReference type="PANTHER" id="PTHR30514">
    <property type="entry name" value="GLUCOKINASE"/>
    <property type="match status" value="1"/>
</dbReference>
<dbReference type="InterPro" id="IPR009057">
    <property type="entry name" value="Homeodomain-like_sf"/>
</dbReference>
<dbReference type="InterPro" id="IPR000281">
    <property type="entry name" value="HTH_RpiR"/>
</dbReference>
<dbReference type="Proteomes" id="UP000008907">
    <property type="component" value="Chromosome"/>
</dbReference>
<dbReference type="SUPFAM" id="SSF46689">
    <property type="entry name" value="Homeodomain-like"/>
    <property type="match status" value="1"/>
</dbReference>
<organism evidence="2 3">
    <name type="scientific">Mycoplasma putrefaciens (strain ATCC 15718 / NCTC 10155 / C30 KS-1 / KS-1)</name>
    <dbReference type="NCBI Taxonomy" id="743965"/>
    <lineage>
        <taxon>Bacteria</taxon>
        <taxon>Bacillati</taxon>
        <taxon>Mycoplasmatota</taxon>
        <taxon>Mollicutes</taxon>
        <taxon>Mycoplasmataceae</taxon>
        <taxon>Mycoplasma</taxon>
    </lineage>
</organism>
<dbReference type="GO" id="GO:0097367">
    <property type="term" value="F:carbohydrate derivative binding"/>
    <property type="evidence" value="ECO:0007669"/>
    <property type="project" value="InterPro"/>
</dbReference>
<protein>
    <submittedName>
        <fullName evidence="2">HTH-type transcriptional regulator</fullName>
    </submittedName>
</protein>
<evidence type="ECO:0000259" key="1">
    <source>
        <dbReference type="PROSITE" id="PS51071"/>
    </source>
</evidence>
<evidence type="ECO:0000313" key="3">
    <source>
        <dbReference type="Proteomes" id="UP000008907"/>
    </source>
</evidence>
<dbReference type="GO" id="GO:1901135">
    <property type="term" value="P:carbohydrate derivative metabolic process"/>
    <property type="evidence" value="ECO:0007669"/>
    <property type="project" value="InterPro"/>
</dbReference>
<proteinExistence type="predicted"/>
<dbReference type="GO" id="GO:0003700">
    <property type="term" value="F:DNA-binding transcription factor activity"/>
    <property type="evidence" value="ECO:0007669"/>
    <property type="project" value="InterPro"/>
</dbReference>
<dbReference type="Gene3D" id="1.10.10.10">
    <property type="entry name" value="Winged helix-like DNA-binding domain superfamily/Winged helix DNA-binding domain"/>
    <property type="match status" value="1"/>
</dbReference>
<dbReference type="RefSeq" id="WP_014035350.1">
    <property type="nucleotide sequence ID" value="NC_015946.1"/>
</dbReference>
<reference evidence="2 3" key="1">
    <citation type="journal article" date="2011" name="J. Bacteriol.">
        <title>Genome Sequence of Mycoplasma putrefaciens Type Strain KS1.</title>
        <authorList>
            <person name="Calcutt M.J."/>
            <person name="Foecking M.F."/>
        </authorList>
    </citation>
    <scope>NUCLEOTIDE SEQUENCE [LARGE SCALE GENOMIC DNA]</scope>
    <source>
        <strain evidence="3">ATCC 15718 / NCTC 10155 / C30 KS-1 / KS-1</strain>
    </source>
</reference>
<dbReference type="InterPro" id="IPR036388">
    <property type="entry name" value="WH-like_DNA-bd_sf"/>
</dbReference>
<dbReference type="InterPro" id="IPR001347">
    <property type="entry name" value="SIS_dom"/>
</dbReference>
<dbReference type="SUPFAM" id="SSF53697">
    <property type="entry name" value="SIS domain"/>
    <property type="match status" value="1"/>
</dbReference>
<evidence type="ECO:0000313" key="2">
    <source>
        <dbReference type="EMBL" id="AEM68995.1"/>
    </source>
</evidence>
<feature type="domain" description="HTH rpiR-type" evidence="1">
    <location>
        <begin position="1"/>
        <end position="77"/>
    </location>
</feature>
<dbReference type="Pfam" id="PF01380">
    <property type="entry name" value="SIS"/>
    <property type="match status" value="1"/>
</dbReference>
<dbReference type="Pfam" id="PF01418">
    <property type="entry name" value="HTH_6"/>
    <property type="match status" value="1"/>
</dbReference>
<accession>A0A7U4E9T7</accession>
<sequence>MNVIEKIKQNKTRLSPQEMKVCDFILDNISDYKDFSVKSLAKRLDVNPSVITKTLIKLEIGGFKQLIYSLESNTTYFKNLVSKPNNYLIDDFQKRLILSFKHLQNNLDLNKIKQAVNKLLKSKRIIIFATGKTKILANFLFFSLIELNLNVQLYSDLYDSNAYQADNATIIVLSLSGNNSKINRYLNLIHNQKINTLIAISSTQTFKTNINFDFHFYGNNNDFFINDNKTNPMIEKYKVQYILDLFILTIINQIDADNIKFQEKVRTANSV</sequence>